<dbReference type="SMR" id="M1A3M2"/>
<protein>
    <submittedName>
        <fullName evidence="3">Glycosyltransferase</fullName>
    </submittedName>
</protein>
<dbReference type="RefSeq" id="XP_015166276.1">
    <property type="nucleotide sequence ID" value="XM_015310790.1"/>
</dbReference>
<dbReference type="Gramene" id="PGSC0003DMT400013998">
    <property type="protein sequence ID" value="PGSC0003DMT400013998"/>
    <property type="gene ID" value="PGSC0003DMG400005490"/>
</dbReference>
<organism evidence="3 4">
    <name type="scientific">Solanum tuberosum</name>
    <name type="common">Potato</name>
    <dbReference type="NCBI Taxonomy" id="4113"/>
    <lineage>
        <taxon>Eukaryota</taxon>
        <taxon>Viridiplantae</taxon>
        <taxon>Streptophyta</taxon>
        <taxon>Embryophyta</taxon>
        <taxon>Tracheophyta</taxon>
        <taxon>Spermatophyta</taxon>
        <taxon>Magnoliopsida</taxon>
        <taxon>eudicotyledons</taxon>
        <taxon>Gunneridae</taxon>
        <taxon>Pentapetalae</taxon>
        <taxon>asterids</taxon>
        <taxon>lamiids</taxon>
        <taxon>Solanales</taxon>
        <taxon>Solanaceae</taxon>
        <taxon>Solanoideae</taxon>
        <taxon>Solaneae</taxon>
        <taxon>Solanum</taxon>
    </lineage>
</organism>
<evidence type="ECO:0000313" key="4">
    <source>
        <dbReference type="Proteomes" id="UP000011115"/>
    </source>
</evidence>
<accession>M1A3M2</accession>
<reference evidence="3" key="2">
    <citation type="submission" date="2015-06" db="UniProtKB">
        <authorList>
            <consortium name="EnsemblPlants"/>
        </authorList>
    </citation>
    <scope>IDENTIFICATION</scope>
    <source>
        <strain evidence="3">DM1-3 516 R44</strain>
    </source>
</reference>
<keyword evidence="4" id="KW-1185">Reference proteome</keyword>
<dbReference type="PANTHER" id="PTHR11926:SF1510">
    <property type="entry name" value="GLYCOSYLTRANSFERASE"/>
    <property type="match status" value="1"/>
</dbReference>
<dbReference type="PaxDb" id="4113-PGSC0003DMT400013998"/>
<evidence type="ECO:0000256" key="2">
    <source>
        <dbReference type="ARBA" id="ARBA00022679"/>
    </source>
</evidence>
<dbReference type="HOGENOM" id="CLU_001724_1_3_1"/>
<dbReference type="OrthoDB" id="1296460at2759"/>
<name>M1A3M2_SOLTU</name>
<dbReference type="EnsemblPlants" id="PGSC0003DMT400013998">
    <property type="protein sequence ID" value="PGSC0003DMT400013998"/>
    <property type="gene ID" value="PGSC0003DMG400005490"/>
</dbReference>
<dbReference type="OMA" id="IGCFATH"/>
<sequence length="170" mass="19291">MEEIGQGLLKCGRPFLWVNRERKDGDKMEDKLSCKDELEMQGKIVSWCSQVEVLKHPSHYGWNSTLESIASGVPIVVCPLWNDQVCNAKFIQDIWKNGVRLNVSEGGVVERYEFSRCIEIAMGGNKEGKELRRNAKKWSDLAKEAMKENGTSSVNLQAFANEILLGHNEY</sequence>
<dbReference type="Gene3D" id="3.40.50.2000">
    <property type="entry name" value="Glycogen Phosphorylase B"/>
    <property type="match status" value="2"/>
</dbReference>
<reference evidence="4" key="1">
    <citation type="journal article" date="2011" name="Nature">
        <title>Genome sequence and analysis of the tuber crop potato.</title>
        <authorList>
            <consortium name="The Potato Genome Sequencing Consortium"/>
        </authorList>
    </citation>
    <scope>NUCLEOTIDE SEQUENCE [LARGE SCALE GENOMIC DNA]</scope>
    <source>
        <strain evidence="4">cv. DM1-3 516 R44</strain>
    </source>
</reference>
<proteinExistence type="inferred from homology"/>
<keyword evidence="2" id="KW-0808">Transferase</keyword>
<evidence type="ECO:0000256" key="1">
    <source>
        <dbReference type="ARBA" id="ARBA00009995"/>
    </source>
</evidence>
<dbReference type="SUPFAM" id="SSF53756">
    <property type="entry name" value="UDP-Glycosyltransferase/glycogen phosphorylase"/>
    <property type="match status" value="1"/>
</dbReference>
<evidence type="ECO:0000313" key="3">
    <source>
        <dbReference type="EnsemblPlants" id="PGSC0003DMT400013998"/>
    </source>
</evidence>
<dbReference type="AlphaFoldDB" id="M1A3M2"/>
<dbReference type="InterPro" id="IPR002213">
    <property type="entry name" value="UDP_glucos_trans"/>
</dbReference>
<dbReference type="Pfam" id="PF00201">
    <property type="entry name" value="UDPGT"/>
    <property type="match status" value="1"/>
</dbReference>
<dbReference type="eggNOG" id="KOG1192">
    <property type="taxonomic scope" value="Eukaryota"/>
</dbReference>
<dbReference type="KEGG" id="sot:102604306"/>
<dbReference type="InParanoid" id="M1A3M2"/>
<comment type="similarity">
    <text evidence="1">Belongs to the UDP-glycosyltransferase family.</text>
</comment>
<dbReference type="Gramene" id="RHC03H1G0936.2.1">
    <property type="protein sequence ID" value="RHC03H1G0936.2.1.cds.1"/>
    <property type="gene ID" value="RHC03H1G0936.2"/>
</dbReference>
<gene>
    <name evidence="3" type="primary">LOC102604306</name>
</gene>
<dbReference type="Proteomes" id="UP000011115">
    <property type="component" value="Unassembled WGS sequence"/>
</dbReference>
<dbReference type="PANTHER" id="PTHR11926">
    <property type="entry name" value="GLUCOSYL/GLUCURONOSYL TRANSFERASES"/>
    <property type="match status" value="1"/>
</dbReference>
<dbReference type="GeneID" id="102604306"/>
<dbReference type="GO" id="GO:0008194">
    <property type="term" value="F:UDP-glycosyltransferase activity"/>
    <property type="evidence" value="ECO:0007669"/>
    <property type="project" value="InterPro"/>
</dbReference>